<dbReference type="PANTHER" id="PTHR46233:SF3">
    <property type="entry name" value="HYDROXYACYLGLUTATHIONE HYDROLASE GLOC"/>
    <property type="match status" value="1"/>
</dbReference>
<reference evidence="6 7" key="1">
    <citation type="submission" date="2020-04" db="EMBL/GenBank/DDBJ databases">
        <authorList>
            <person name="Zheng R.K."/>
            <person name="Sun C.M."/>
        </authorList>
    </citation>
    <scope>NUCLEOTIDE SEQUENCE [LARGE SCALE GENOMIC DNA]</scope>
    <source>
        <strain evidence="7">zrk29</strain>
    </source>
</reference>
<dbReference type="GO" id="GO:0046872">
    <property type="term" value="F:metal ion binding"/>
    <property type="evidence" value="ECO:0007669"/>
    <property type="project" value="UniProtKB-KW"/>
</dbReference>
<evidence type="ECO:0000256" key="1">
    <source>
        <dbReference type="ARBA" id="ARBA00001947"/>
    </source>
</evidence>
<keyword evidence="3 6" id="KW-0378">Hydrolase</keyword>
<evidence type="ECO:0000259" key="5">
    <source>
        <dbReference type="SMART" id="SM00849"/>
    </source>
</evidence>
<keyword evidence="7" id="KW-1185">Reference proteome</keyword>
<organism evidence="6 7">
    <name type="scientific">Hujiaoplasma nucleasis</name>
    <dbReference type="NCBI Taxonomy" id="2725268"/>
    <lineage>
        <taxon>Bacteria</taxon>
        <taxon>Bacillati</taxon>
        <taxon>Mycoplasmatota</taxon>
        <taxon>Mollicutes</taxon>
        <taxon>Candidatus Izemoplasmatales</taxon>
        <taxon>Hujiaoplasmataceae</taxon>
        <taxon>Hujiaoplasma</taxon>
    </lineage>
</organism>
<dbReference type="RefSeq" id="WP_312032001.1">
    <property type="nucleotide sequence ID" value="NZ_CP051151.1"/>
</dbReference>
<evidence type="ECO:0000313" key="6">
    <source>
        <dbReference type="EMBL" id="QLY39529.1"/>
    </source>
</evidence>
<dbReference type="Gene3D" id="3.60.15.10">
    <property type="entry name" value="Ribonuclease Z/Hydroxyacylglutathione hydrolase-like"/>
    <property type="match status" value="1"/>
</dbReference>
<accession>A0A7L6N4M3</accession>
<keyword evidence="2" id="KW-0479">Metal-binding</keyword>
<protein>
    <submittedName>
        <fullName evidence="6">MBL fold metallo-hydrolase</fullName>
    </submittedName>
</protein>
<dbReference type="CDD" id="cd06262">
    <property type="entry name" value="metallo-hydrolase-like_MBL-fold"/>
    <property type="match status" value="1"/>
</dbReference>
<dbReference type="InterPro" id="IPR051453">
    <property type="entry name" value="MBL_Glyoxalase_II"/>
</dbReference>
<evidence type="ECO:0000313" key="7">
    <source>
        <dbReference type="Proteomes" id="UP000512167"/>
    </source>
</evidence>
<keyword evidence="4" id="KW-0862">Zinc</keyword>
<dbReference type="InterPro" id="IPR036866">
    <property type="entry name" value="RibonucZ/Hydroxyglut_hydro"/>
</dbReference>
<dbReference type="SUPFAM" id="SSF56281">
    <property type="entry name" value="Metallo-hydrolase/oxidoreductase"/>
    <property type="match status" value="1"/>
</dbReference>
<dbReference type="GO" id="GO:0016787">
    <property type="term" value="F:hydrolase activity"/>
    <property type="evidence" value="ECO:0007669"/>
    <property type="project" value="UniProtKB-KW"/>
</dbReference>
<evidence type="ECO:0000256" key="3">
    <source>
        <dbReference type="ARBA" id="ARBA00022801"/>
    </source>
</evidence>
<name>A0A7L6N4M3_9MOLU</name>
<comment type="cofactor">
    <cofactor evidence="1">
        <name>Zn(2+)</name>
        <dbReference type="ChEBI" id="CHEBI:29105"/>
    </cofactor>
</comment>
<dbReference type="SMART" id="SM00849">
    <property type="entry name" value="Lactamase_B"/>
    <property type="match status" value="1"/>
</dbReference>
<dbReference type="EMBL" id="CP051151">
    <property type="protein sequence ID" value="QLY39529.1"/>
    <property type="molecule type" value="Genomic_DNA"/>
</dbReference>
<sequence>MFKIKKMTNLDMDMNSYLLIKQDSVLVIDPGFNGQEILNFLNVNQLNLLAICLTHAHYDHIRDSQMILDSHHIPIYIHERDYEALFNSTANYSKTFGFDFKLDFKLNIVKIQDQEEILIQDELIRVIHTPGHTFGSVMYEYMNHIFSGDTIFYDSIGRTDLFSGNFNAIRRSLNMIKKNISNKKMIWPGHGKNAYLKDIKRINRYLQ</sequence>
<proteinExistence type="predicted"/>
<feature type="domain" description="Metallo-beta-lactamase" evidence="5">
    <location>
        <begin position="13"/>
        <end position="190"/>
    </location>
</feature>
<dbReference type="AlphaFoldDB" id="A0A7L6N4M3"/>
<dbReference type="Pfam" id="PF00753">
    <property type="entry name" value="Lactamase_B"/>
    <property type="match status" value="1"/>
</dbReference>
<dbReference type="PANTHER" id="PTHR46233">
    <property type="entry name" value="HYDROXYACYLGLUTATHIONE HYDROLASE GLOC"/>
    <property type="match status" value="1"/>
</dbReference>
<dbReference type="Proteomes" id="UP000512167">
    <property type="component" value="Chromosome"/>
</dbReference>
<gene>
    <name evidence="6" type="ORF">HF295_01090</name>
</gene>
<evidence type="ECO:0000256" key="4">
    <source>
        <dbReference type="ARBA" id="ARBA00022833"/>
    </source>
</evidence>
<dbReference type="InterPro" id="IPR001279">
    <property type="entry name" value="Metallo-B-lactamas"/>
</dbReference>
<evidence type="ECO:0000256" key="2">
    <source>
        <dbReference type="ARBA" id="ARBA00022723"/>
    </source>
</evidence>
<dbReference type="KEGG" id="tbk:HF295_01090"/>